<sequence>MPRVLPFLFALLLLNGCQLWPSGTEGNIPADRILLSAQHCLSEYLEEQDRIHFGPCLKIISVNGEKPVVRQGGFIELPVATALRLQTTCVYRHADGTPIPATVSTAPFEIQTNTFPSGGQRWYLHAHRQARGVTGCEPTLARSLYPTYKTD</sequence>
<evidence type="ECO:0000313" key="2">
    <source>
        <dbReference type="Proteomes" id="UP000036102"/>
    </source>
</evidence>
<name>A0A0J7M498_9GAMM</name>
<dbReference type="STRING" id="1658765.Msub_12039"/>
<keyword evidence="2" id="KW-1185">Reference proteome</keyword>
<reference evidence="1 2" key="1">
    <citation type="submission" date="2015-06" db="EMBL/GenBank/DDBJ databases">
        <title>Marinobacter subterrani, a genetically tractable neutrophilic iron-oxidizing strain isolated from the Soudan Iron Mine.</title>
        <authorList>
            <person name="Bonis B.M."/>
            <person name="Gralnick J.A."/>
        </authorList>
    </citation>
    <scope>NUCLEOTIDE SEQUENCE [LARGE SCALE GENOMIC DNA]</scope>
    <source>
        <strain evidence="1 2">JG233</strain>
    </source>
</reference>
<dbReference type="EMBL" id="LFBU01000001">
    <property type="protein sequence ID" value="KMQ75830.1"/>
    <property type="molecule type" value="Genomic_DNA"/>
</dbReference>
<dbReference type="RefSeq" id="WP_048495888.1">
    <property type="nucleotide sequence ID" value="NZ_LFBU01000001.1"/>
</dbReference>
<gene>
    <name evidence="1" type="ORF">Msub_12039</name>
</gene>
<dbReference type="PATRIC" id="fig|1658765.3.peg.2041"/>
<evidence type="ECO:0000313" key="1">
    <source>
        <dbReference type="EMBL" id="KMQ75830.1"/>
    </source>
</evidence>
<proteinExistence type="predicted"/>
<dbReference type="OrthoDB" id="6367612at2"/>
<dbReference type="AlphaFoldDB" id="A0A0J7M498"/>
<comment type="caution">
    <text evidence="1">The sequence shown here is derived from an EMBL/GenBank/DDBJ whole genome shotgun (WGS) entry which is preliminary data.</text>
</comment>
<organism evidence="1 2">
    <name type="scientific">Marinobacter subterrani</name>
    <dbReference type="NCBI Taxonomy" id="1658765"/>
    <lineage>
        <taxon>Bacteria</taxon>
        <taxon>Pseudomonadati</taxon>
        <taxon>Pseudomonadota</taxon>
        <taxon>Gammaproteobacteria</taxon>
        <taxon>Pseudomonadales</taxon>
        <taxon>Marinobacteraceae</taxon>
        <taxon>Marinobacter</taxon>
    </lineage>
</organism>
<dbReference type="Proteomes" id="UP000036102">
    <property type="component" value="Unassembled WGS sequence"/>
</dbReference>
<protein>
    <submittedName>
        <fullName evidence="1">Uncharacterized protein</fullName>
    </submittedName>
</protein>
<accession>A0A0J7M498</accession>